<organism evidence="3 4">
    <name type="scientific">Elysia marginata</name>
    <dbReference type="NCBI Taxonomy" id="1093978"/>
    <lineage>
        <taxon>Eukaryota</taxon>
        <taxon>Metazoa</taxon>
        <taxon>Spiralia</taxon>
        <taxon>Lophotrochozoa</taxon>
        <taxon>Mollusca</taxon>
        <taxon>Gastropoda</taxon>
        <taxon>Heterobranchia</taxon>
        <taxon>Euthyneura</taxon>
        <taxon>Panpulmonata</taxon>
        <taxon>Sacoglossa</taxon>
        <taxon>Placobranchoidea</taxon>
        <taxon>Plakobranchidae</taxon>
        <taxon>Elysia</taxon>
    </lineage>
</organism>
<sequence>MHLRHGGKQQLSEASMSISPQLETFLAESCTNYEVVSHPYSERAANTARSACIPDRTMAKAVVLKDGNGYVMAVMPSRNRLMLAWLNMRLDRNLKLVQETTLQDLFPDCQPGAIPAMGIAYGMKTVWDDALNTVADIYIEGGNHRELIHMHRNEFQKLMYGQPHAAISCDIEEEEAYRSC</sequence>
<evidence type="ECO:0000256" key="1">
    <source>
        <dbReference type="ARBA" id="ARBA00031612"/>
    </source>
</evidence>
<comment type="caution">
    <text evidence="3">The sequence shown here is derived from an EMBL/GenBank/DDBJ whole genome shotgun (WGS) entry which is preliminary data.</text>
</comment>
<dbReference type="Proteomes" id="UP000762676">
    <property type="component" value="Unassembled WGS sequence"/>
</dbReference>
<reference evidence="3 4" key="1">
    <citation type="journal article" date="2021" name="Elife">
        <title>Chloroplast acquisition without the gene transfer in kleptoplastic sea slugs, Plakobranchus ocellatus.</title>
        <authorList>
            <person name="Maeda T."/>
            <person name="Takahashi S."/>
            <person name="Yoshida T."/>
            <person name="Shimamura S."/>
            <person name="Takaki Y."/>
            <person name="Nagai Y."/>
            <person name="Toyoda A."/>
            <person name="Suzuki Y."/>
            <person name="Arimoto A."/>
            <person name="Ishii H."/>
            <person name="Satoh N."/>
            <person name="Nishiyama T."/>
            <person name="Hasebe M."/>
            <person name="Maruyama T."/>
            <person name="Minagawa J."/>
            <person name="Obokata J."/>
            <person name="Shigenobu S."/>
        </authorList>
    </citation>
    <scope>NUCLEOTIDE SEQUENCE [LARGE SCALE GENOMIC DNA]</scope>
</reference>
<dbReference type="AlphaFoldDB" id="A0AAV4HUH3"/>
<dbReference type="CDD" id="cd04332">
    <property type="entry name" value="YbaK_like"/>
    <property type="match status" value="1"/>
</dbReference>
<dbReference type="SUPFAM" id="SSF55826">
    <property type="entry name" value="YbaK/ProRS associated domain"/>
    <property type="match status" value="1"/>
</dbReference>
<name>A0AAV4HUH3_9GAST</name>
<dbReference type="Gene3D" id="3.90.960.10">
    <property type="entry name" value="YbaK/aminoacyl-tRNA synthetase-associated domain"/>
    <property type="match status" value="1"/>
</dbReference>
<protein>
    <recommendedName>
        <fullName evidence="1">PrdX deacylase domain-containing protein 1</fullName>
    </recommendedName>
</protein>
<feature type="domain" description="YbaK/aminoacyl-tRNA synthetase-associated" evidence="2">
    <location>
        <begin position="44"/>
        <end position="158"/>
    </location>
</feature>
<evidence type="ECO:0000313" key="3">
    <source>
        <dbReference type="EMBL" id="GFS00201.1"/>
    </source>
</evidence>
<dbReference type="InterPro" id="IPR007214">
    <property type="entry name" value="YbaK/aa-tRNA-synth-assoc-dom"/>
</dbReference>
<dbReference type="EMBL" id="BMAT01012839">
    <property type="protein sequence ID" value="GFS00201.1"/>
    <property type="molecule type" value="Genomic_DNA"/>
</dbReference>
<dbReference type="Pfam" id="PF04073">
    <property type="entry name" value="tRNA_edit"/>
    <property type="match status" value="1"/>
</dbReference>
<dbReference type="GO" id="GO:0002161">
    <property type="term" value="F:aminoacyl-tRNA deacylase activity"/>
    <property type="evidence" value="ECO:0007669"/>
    <property type="project" value="InterPro"/>
</dbReference>
<accession>A0AAV4HUH3</accession>
<evidence type="ECO:0000313" key="4">
    <source>
        <dbReference type="Proteomes" id="UP000762676"/>
    </source>
</evidence>
<dbReference type="InterPro" id="IPR036754">
    <property type="entry name" value="YbaK/aa-tRNA-synt-asso_dom_sf"/>
</dbReference>
<proteinExistence type="predicted"/>
<keyword evidence="4" id="KW-1185">Reference proteome</keyword>
<gene>
    <name evidence="3" type="ORF">ElyMa_006392500</name>
</gene>
<evidence type="ECO:0000259" key="2">
    <source>
        <dbReference type="Pfam" id="PF04073"/>
    </source>
</evidence>